<gene>
    <name evidence="1" type="ORF">N657DRAFT_398506</name>
</gene>
<dbReference type="Proteomes" id="UP001302602">
    <property type="component" value="Unassembled WGS sequence"/>
</dbReference>
<evidence type="ECO:0000313" key="1">
    <source>
        <dbReference type="EMBL" id="KAK4124593.1"/>
    </source>
</evidence>
<dbReference type="RefSeq" id="XP_062648364.1">
    <property type="nucleotide sequence ID" value="XM_062787180.1"/>
</dbReference>
<keyword evidence="2" id="KW-1185">Reference proteome</keyword>
<name>A0AAN6U1E0_9PEZI</name>
<accession>A0AAN6U1E0</accession>
<dbReference type="AlphaFoldDB" id="A0AAN6U1E0"/>
<organism evidence="1 2">
    <name type="scientific">Parathielavia appendiculata</name>
    <dbReference type="NCBI Taxonomy" id="2587402"/>
    <lineage>
        <taxon>Eukaryota</taxon>
        <taxon>Fungi</taxon>
        <taxon>Dikarya</taxon>
        <taxon>Ascomycota</taxon>
        <taxon>Pezizomycotina</taxon>
        <taxon>Sordariomycetes</taxon>
        <taxon>Sordariomycetidae</taxon>
        <taxon>Sordariales</taxon>
        <taxon>Chaetomiaceae</taxon>
        <taxon>Parathielavia</taxon>
    </lineage>
</organism>
<reference evidence="1" key="2">
    <citation type="submission" date="2023-05" db="EMBL/GenBank/DDBJ databases">
        <authorList>
            <consortium name="Lawrence Berkeley National Laboratory"/>
            <person name="Steindorff A."/>
            <person name="Hensen N."/>
            <person name="Bonometti L."/>
            <person name="Westerberg I."/>
            <person name="Brannstrom I.O."/>
            <person name="Guillou S."/>
            <person name="Cros-Aarteil S."/>
            <person name="Calhoun S."/>
            <person name="Haridas S."/>
            <person name="Kuo A."/>
            <person name="Mondo S."/>
            <person name="Pangilinan J."/>
            <person name="Riley R."/>
            <person name="Labutti K."/>
            <person name="Andreopoulos B."/>
            <person name="Lipzen A."/>
            <person name="Chen C."/>
            <person name="Yanf M."/>
            <person name="Daum C."/>
            <person name="Ng V."/>
            <person name="Clum A."/>
            <person name="Ohm R."/>
            <person name="Martin F."/>
            <person name="Silar P."/>
            <person name="Natvig D."/>
            <person name="Lalanne C."/>
            <person name="Gautier V."/>
            <person name="Ament-Velasquez S.L."/>
            <person name="Kruys A."/>
            <person name="Hutchinson M.I."/>
            <person name="Powell A.J."/>
            <person name="Barry K."/>
            <person name="Miller A.N."/>
            <person name="Grigoriev I.V."/>
            <person name="Debuchy R."/>
            <person name="Gladieux P."/>
            <person name="Thoren M.H."/>
            <person name="Johannesson H."/>
        </authorList>
    </citation>
    <scope>NUCLEOTIDE SEQUENCE</scope>
    <source>
        <strain evidence="1">CBS 731.68</strain>
    </source>
</reference>
<dbReference type="EMBL" id="MU853227">
    <property type="protein sequence ID" value="KAK4124593.1"/>
    <property type="molecule type" value="Genomic_DNA"/>
</dbReference>
<sequence length="181" mass="20050">MGSHTLPSKTRQWRRHVFWIQASPNFLPVPCCGTRSYRCQHTFSWPVVKLSAACSVHQGRYTTLIFQALLSISKPILSIFQAHIIDCLLAVKHDSCEEAQSQTTLRCLRAPDSRLCSPLSVLVLPSECEEVSRGVAQALVDGDPLCSIRFDLLSTSPAQDGESDRTKDGFTVRGLQTKSTC</sequence>
<evidence type="ECO:0000313" key="2">
    <source>
        <dbReference type="Proteomes" id="UP001302602"/>
    </source>
</evidence>
<comment type="caution">
    <text evidence="1">The sequence shown here is derived from an EMBL/GenBank/DDBJ whole genome shotgun (WGS) entry which is preliminary data.</text>
</comment>
<dbReference type="GeneID" id="87823950"/>
<proteinExistence type="predicted"/>
<protein>
    <submittedName>
        <fullName evidence="1">Uncharacterized protein</fullName>
    </submittedName>
</protein>
<reference evidence="1" key="1">
    <citation type="journal article" date="2023" name="Mol. Phylogenet. Evol.">
        <title>Genome-scale phylogeny and comparative genomics of the fungal order Sordariales.</title>
        <authorList>
            <person name="Hensen N."/>
            <person name="Bonometti L."/>
            <person name="Westerberg I."/>
            <person name="Brannstrom I.O."/>
            <person name="Guillou S."/>
            <person name="Cros-Aarteil S."/>
            <person name="Calhoun S."/>
            <person name="Haridas S."/>
            <person name="Kuo A."/>
            <person name="Mondo S."/>
            <person name="Pangilinan J."/>
            <person name="Riley R."/>
            <person name="LaButti K."/>
            <person name="Andreopoulos B."/>
            <person name="Lipzen A."/>
            <person name="Chen C."/>
            <person name="Yan M."/>
            <person name="Daum C."/>
            <person name="Ng V."/>
            <person name="Clum A."/>
            <person name="Steindorff A."/>
            <person name="Ohm R.A."/>
            <person name="Martin F."/>
            <person name="Silar P."/>
            <person name="Natvig D.O."/>
            <person name="Lalanne C."/>
            <person name="Gautier V."/>
            <person name="Ament-Velasquez S.L."/>
            <person name="Kruys A."/>
            <person name="Hutchinson M.I."/>
            <person name="Powell A.J."/>
            <person name="Barry K."/>
            <person name="Miller A.N."/>
            <person name="Grigoriev I.V."/>
            <person name="Debuchy R."/>
            <person name="Gladieux P."/>
            <person name="Hiltunen Thoren M."/>
            <person name="Johannesson H."/>
        </authorList>
    </citation>
    <scope>NUCLEOTIDE SEQUENCE</scope>
    <source>
        <strain evidence="1">CBS 731.68</strain>
    </source>
</reference>